<feature type="compositionally biased region" description="Low complexity" evidence="1">
    <location>
        <begin position="148"/>
        <end position="280"/>
    </location>
</feature>
<dbReference type="OrthoDB" id="5424295at2759"/>
<feature type="region of interest" description="Disordered" evidence="1">
    <location>
        <begin position="103"/>
        <end position="296"/>
    </location>
</feature>
<feature type="chain" id="PRO_5012664441" evidence="2">
    <location>
        <begin position="24"/>
        <end position="498"/>
    </location>
</feature>
<dbReference type="Proteomes" id="UP000054516">
    <property type="component" value="Unassembled WGS sequence"/>
</dbReference>
<feature type="compositionally biased region" description="Basic residues" evidence="1">
    <location>
        <begin position="124"/>
        <end position="144"/>
    </location>
</feature>
<dbReference type="STRING" id="77044.A0A1W2TAE4"/>
<proteinExistence type="predicted"/>
<feature type="signal peptide" evidence="2">
    <location>
        <begin position="1"/>
        <end position="23"/>
    </location>
</feature>
<gene>
    <name evidence="3" type="ORF">SAMD00023353_13400040</name>
</gene>
<accession>A0A1W2TAE4</accession>
<reference evidence="3" key="1">
    <citation type="submission" date="2016-03" db="EMBL/GenBank/DDBJ databases">
        <title>Draft genome sequence of Rosellinia necatrix.</title>
        <authorList>
            <person name="Kanematsu S."/>
        </authorList>
    </citation>
    <scope>NUCLEOTIDE SEQUENCE [LARGE SCALE GENOMIC DNA]</scope>
    <source>
        <strain evidence="3">W97</strain>
    </source>
</reference>
<sequence length="498" mass="51693">MLGLLSPGLKIWGLLSLLVLVSGLKAQCDGVNADCSNALFPCDDSAAFAEAVEYCLAVEVYDDATNLPAHATAACGTDKSLYIAACGCPVDCPSAAVDPVPDYTMPSSLSSESDPSDLEVSAAGRHRGGRPGRSRGGRHRHTRQRPLTTTSSTTASGTTTIPTTTTTSEITTPSTTTTSDITTTSDTTTTPDTTTTSDTTTSDSTTSDTTTTPSTTTTTTSDTTTTTTFDTTTTPNTTTTPSTTTTTTSDTTTTTPGTTTTTPNTTTTTTTPSTTTTTTQPPTPTDGNLLENGDFERGLSPWSIDLVDLFSTSYALTAPGGGANGSATAYEVRMSTNTQTRDLRANLRLRSDLVFSRPLQPLAISFWVRFAGRDAALLELSANGGPPLVAAPAMRYGPGGDLEGSDRPGPDAPIGGNWTRVMVDYTTPDRLLQLAFAFELGPARENTVWLDQVVIYPASSSSFPTLSPTTSSSPSSSTTLSSPATTTFATSLRGLVVA</sequence>
<name>A0A1W2TAE4_ROSNE</name>
<protein>
    <submittedName>
        <fullName evidence="3">Putative carbohydrate-binding domain-containing protein</fullName>
    </submittedName>
</protein>
<feature type="region of interest" description="Disordered" evidence="1">
    <location>
        <begin position="461"/>
        <end position="484"/>
    </location>
</feature>
<evidence type="ECO:0000256" key="1">
    <source>
        <dbReference type="SAM" id="MobiDB-lite"/>
    </source>
</evidence>
<evidence type="ECO:0000313" key="4">
    <source>
        <dbReference type="Proteomes" id="UP000054516"/>
    </source>
</evidence>
<dbReference type="EMBL" id="DF977579">
    <property type="protein sequence ID" value="GAP82328.2"/>
    <property type="molecule type" value="Genomic_DNA"/>
</dbReference>
<keyword evidence="2" id="KW-0732">Signal</keyword>
<evidence type="ECO:0000256" key="2">
    <source>
        <dbReference type="SAM" id="SignalP"/>
    </source>
</evidence>
<keyword evidence="4" id="KW-1185">Reference proteome</keyword>
<evidence type="ECO:0000313" key="3">
    <source>
        <dbReference type="EMBL" id="GAP82328.2"/>
    </source>
</evidence>
<dbReference type="OMA" id="RYISACK"/>
<dbReference type="Gene3D" id="2.60.120.260">
    <property type="entry name" value="Galactose-binding domain-like"/>
    <property type="match status" value="1"/>
</dbReference>
<dbReference type="AlphaFoldDB" id="A0A1W2TAE4"/>
<organism evidence="3">
    <name type="scientific">Rosellinia necatrix</name>
    <name type="common">White root-rot fungus</name>
    <dbReference type="NCBI Taxonomy" id="77044"/>
    <lineage>
        <taxon>Eukaryota</taxon>
        <taxon>Fungi</taxon>
        <taxon>Dikarya</taxon>
        <taxon>Ascomycota</taxon>
        <taxon>Pezizomycotina</taxon>
        <taxon>Sordariomycetes</taxon>
        <taxon>Xylariomycetidae</taxon>
        <taxon>Xylariales</taxon>
        <taxon>Xylariaceae</taxon>
        <taxon>Rosellinia</taxon>
    </lineage>
</organism>